<sequence>MKINEKLLYFALPILMLIFSCSKKDNQVETPVANPKLFNVSFNVSGFTTEVTPLPSFKSSAVNKTMDQAAAKLSDQITTLEYLIYNSSDQLLKDSIQTSRYADFGTINVQLPAGSYKLVVAGMSGSYDLLSKENIANAYITSIFPYGIGDWFKQVSDFKVTNNAVNQSVTLDREVGKIGFVLTDALPKDLAKISLNFTSCTRVRFYGSSDLLTEIQTVEFLLKPSQEGTLNFSSSTFVIPKYNGFITTDVSIRAYNTSGSLIVEKIIKDVVVEKNKMTTLSGALFTSLTSSTTTTVTINSDWKPSAIVTF</sequence>
<dbReference type="Proteomes" id="UP001214530">
    <property type="component" value="Chromosome"/>
</dbReference>
<protein>
    <recommendedName>
        <fullName evidence="3">FimB/Mfa2 family fimbrial subunit</fullName>
    </recommendedName>
</protein>
<dbReference type="AlphaFoldDB" id="A0AAJ5WB98"/>
<reference evidence="1" key="1">
    <citation type="submission" date="2023-03" db="EMBL/GenBank/DDBJ databases">
        <title>Andean soil-derived lignocellulolytic bacterial consortium as a source of novel taxa and putative plastic-active enzymes.</title>
        <authorList>
            <person name="Diaz-Garcia L."/>
            <person name="Chuvochina M."/>
            <person name="Feuerriegel G."/>
            <person name="Bunk B."/>
            <person name="Sproer C."/>
            <person name="Streit W.R."/>
            <person name="Rodriguez L.M."/>
            <person name="Overmann J."/>
            <person name="Jimenez D.J."/>
        </authorList>
    </citation>
    <scope>NUCLEOTIDE SEQUENCE</scope>
    <source>
        <strain evidence="1">MAG 3858</strain>
    </source>
</reference>
<evidence type="ECO:0000313" key="2">
    <source>
        <dbReference type="Proteomes" id="UP001214530"/>
    </source>
</evidence>
<evidence type="ECO:0008006" key="3">
    <source>
        <dbReference type="Google" id="ProtNLM"/>
    </source>
</evidence>
<gene>
    <name evidence="1" type="ORF">P0Y49_09700</name>
</gene>
<accession>A0AAJ5WB98</accession>
<organism evidence="1 2">
    <name type="scientific">Candidatus Pedobacter colombiensis</name>
    <dbReference type="NCBI Taxonomy" id="3121371"/>
    <lineage>
        <taxon>Bacteria</taxon>
        <taxon>Pseudomonadati</taxon>
        <taxon>Bacteroidota</taxon>
        <taxon>Sphingobacteriia</taxon>
        <taxon>Sphingobacteriales</taxon>
        <taxon>Sphingobacteriaceae</taxon>
        <taxon>Pedobacter</taxon>
    </lineage>
</organism>
<dbReference type="PROSITE" id="PS51257">
    <property type="entry name" value="PROKAR_LIPOPROTEIN"/>
    <property type="match status" value="1"/>
</dbReference>
<evidence type="ECO:0000313" key="1">
    <source>
        <dbReference type="EMBL" id="WEK21411.1"/>
    </source>
</evidence>
<proteinExistence type="predicted"/>
<name>A0AAJ5WB98_9SPHI</name>
<dbReference type="EMBL" id="CP119313">
    <property type="protein sequence ID" value="WEK21411.1"/>
    <property type="molecule type" value="Genomic_DNA"/>
</dbReference>